<dbReference type="EMBL" id="BK032850">
    <property type="protein sequence ID" value="DAF64094.1"/>
    <property type="molecule type" value="Genomic_DNA"/>
</dbReference>
<dbReference type="InterPro" id="IPR056209">
    <property type="entry name" value="SU10_adaptor"/>
</dbReference>
<evidence type="ECO:0000313" key="1">
    <source>
        <dbReference type="EMBL" id="DAF64094.1"/>
    </source>
</evidence>
<dbReference type="Pfam" id="PF24175">
    <property type="entry name" value="SU10_adaptor"/>
    <property type="match status" value="1"/>
</dbReference>
<proteinExistence type="predicted"/>
<accession>A0A8S5TL99</accession>
<protein>
    <submittedName>
        <fullName evidence="1">Uncharacterized protein</fullName>
    </submittedName>
</protein>
<sequence>MTYGQLKADVLRLIHQYSIAGNKVATTYNNQQDYLNRIPSLANDALVYLATTARRLREVADLSDPVEMGNWLVYTLPGDFWQLCPSGIIYVDNHGNVSRTSRYKLMGENKIAVPKPQREIKAEYFRYPVLLRSVPEDSDFIDCPMEAQSALAFYIASHLEIFDDPYIQATFYNEFENKLSRLGEIPAATVGIVSDEYADWGGW</sequence>
<name>A0A8S5TL99_9CAUD</name>
<organism evidence="1">
    <name type="scientific">Podoviridae sp. ctO1718</name>
    <dbReference type="NCBI Taxonomy" id="2827733"/>
    <lineage>
        <taxon>Viruses</taxon>
        <taxon>Duplodnaviria</taxon>
        <taxon>Heunggongvirae</taxon>
        <taxon>Uroviricota</taxon>
        <taxon>Caudoviricetes</taxon>
    </lineage>
</organism>
<reference evidence="1" key="1">
    <citation type="journal article" date="2021" name="Proc. Natl. Acad. Sci. U.S.A.">
        <title>A Catalog of Tens of Thousands of Viruses from Human Metagenomes Reveals Hidden Associations with Chronic Diseases.</title>
        <authorList>
            <person name="Tisza M.J."/>
            <person name="Buck C.B."/>
        </authorList>
    </citation>
    <scope>NUCLEOTIDE SEQUENCE</scope>
    <source>
        <strain evidence="1">CtO1718</strain>
    </source>
</reference>